<gene>
    <name evidence="1" type="ORF">SPIROBIBN47_90035</name>
</gene>
<dbReference type="AlphaFoldDB" id="A0A3P3XLX7"/>
<accession>A0A3P3XLX7</accession>
<proteinExistence type="predicted"/>
<dbReference type="EMBL" id="FWDM01000041">
    <property type="protein sequence ID" value="SLM15957.1"/>
    <property type="molecule type" value="Genomic_DNA"/>
</dbReference>
<reference evidence="1" key="1">
    <citation type="submission" date="2017-02" db="EMBL/GenBank/DDBJ databases">
        <authorList>
            <person name="Regsiter A."/>
            <person name="William W."/>
        </authorList>
    </citation>
    <scope>NUCLEOTIDE SEQUENCE</scope>
    <source>
        <strain evidence="1">Bib</strain>
    </source>
</reference>
<organism evidence="1">
    <name type="scientific">uncultured spirochete</name>
    <dbReference type="NCBI Taxonomy" id="156406"/>
    <lineage>
        <taxon>Bacteria</taxon>
        <taxon>Pseudomonadati</taxon>
        <taxon>Spirochaetota</taxon>
        <taxon>Spirochaetia</taxon>
        <taxon>Spirochaetales</taxon>
        <taxon>environmental samples</taxon>
    </lineage>
</organism>
<sequence length="101" mass="11319">MKLEMSFFAKGIIVSRASEPDYTICESNYKESLVSDYQIKPKGALNDSRRKKTEVLQMYDPYYKEGLGTPIDAPAFPRKCVRVSSCGTLQVKRKAGGTCAR</sequence>
<name>A0A3P3XLX7_9SPIR</name>
<protein>
    <submittedName>
        <fullName evidence="1">Uncharacterized protein</fullName>
    </submittedName>
</protein>
<evidence type="ECO:0000313" key="1">
    <source>
        <dbReference type="EMBL" id="SLM15957.1"/>
    </source>
</evidence>